<evidence type="ECO:0000313" key="2">
    <source>
        <dbReference type="EMBL" id="MFD1222764.1"/>
    </source>
</evidence>
<dbReference type="Proteomes" id="UP001597180">
    <property type="component" value="Unassembled WGS sequence"/>
</dbReference>
<reference evidence="3" key="1">
    <citation type="journal article" date="2019" name="Int. J. Syst. Evol. Microbiol.">
        <title>The Global Catalogue of Microorganisms (GCM) 10K type strain sequencing project: providing services to taxonomists for standard genome sequencing and annotation.</title>
        <authorList>
            <consortium name="The Broad Institute Genomics Platform"/>
            <consortium name="The Broad Institute Genome Sequencing Center for Infectious Disease"/>
            <person name="Wu L."/>
            <person name="Ma J."/>
        </authorList>
    </citation>
    <scope>NUCLEOTIDE SEQUENCE [LARGE SCALE GENOMIC DNA]</scope>
    <source>
        <strain evidence="3">CCUG 53270</strain>
    </source>
</reference>
<feature type="transmembrane region" description="Helical" evidence="1">
    <location>
        <begin position="132"/>
        <end position="156"/>
    </location>
</feature>
<keyword evidence="1" id="KW-1133">Transmembrane helix</keyword>
<gene>
    <name evidence="2" type="ORF">ACFQ4B_21860</name>
</gene>
<evidence type="ECO:0000256" key="1">
    <source>
        <dbReference type="SAM" id="Phobius"/>
    </source>
</evidence>
<organism evidence="2 3">
    <name type="scientific">Paenibacillus vulneris</name>
    <dbReference type="NCBI Taxonomy" id="1133364"/>
    <lineage>
        <taxon>Bacteria</taxon>
        <taxon>Bacillati</taxon>
        <taxon>Bacillota</taxon>
        <taxon>Bacilli</taxon>
        <taxon>Bacillales</taxon>
        <taxon>Paenibacillaceae</taxon>
        <taxon>Paenibacillus</taxon>
    </lineage>
</organism>
<keyword evidence="1" id="KW-0812">Transmembrane</keyword>
<evidence type="ECO:0000313" key="3">
    <source>
        <dbReference type="Proteomes" id="UP001597180"/>
    </source>
</evidence>
<feature type="transmembrane region" description="Helical" evidence="1">
    <location>
        <begin position="204"/>
        <end position="223"/>
    </location>
</feature>
<comment type="caution">
    <text evidence="2">The sequence shown here is derived from an EMBL/GenBank/DDBJ whole genome shotgun (WGS) entry which is preliminary data.</text>
</comment>
<feature type="transmembrane region" description="Helical" evidence="1">
    <location>
        <begin position="82"/>
        <end position="101"/>
    </location>
</feature>
<feature type="transmembrane region" description="Helical" evidence="1">
    <location>
        <begin position="48"/>
        <end position="70"/>
    </location>
</feature>
<keyword evidence="3" id="KW-1185">Reference proteome</keyword>
<sequence>MNKVKVQMKASYLQLRIYLLIVLGLMGIGIVTSVILDLTMGSDRNHHVSVGNVFTLYLILAATVLPLIYFKRIINIGATRTEYFIGLLAIYSFWAAVNALFNSLWLQLEISLTYIRANNYINILEVFHWDQFGIIGMAIYQFGIYMLLLSIVNLLFSGMWHYIGWLLWAILIAAISVGTSIAFLRGYVADFFKALLFNQSLLQGFMLAIGLSILFLLAGWLLTRRRTI</sequence>
<accession>A0ABW3UR22</accession>
<name>A0ABW3UR22_9BACL</name>
<proteinExistence type="predicted"/>
<dbReference type="EMBL" id="JBHTLU010000031">
    <property type="protein sequence ID" value="MFD1222764.1"/>
    <property type="molecule type" value="Genomic_DNA"/>
</dbReference>
<feature type="transmembrane region" description="Helical" evidence="1">
    <location>
        <begin position="163"/>
        <end position="184"/>
    </location>
</feature>
<dbReference type="RefSeq" id="WP_345588555.1">
    <property type="nucleotide sequence ID" value="NZ_BAABJG010000015.1"/>
</dbReference>
<evidence type="ECO:0008006" key="4">
    <source>
        <dbReference type="Google" id="ProtNLM"/>
    </source>
</evidence>
<keyword evidence="1" id="KW-0472">Membrane</keyword>
<feature type="transmembrane region" description="Helical" evidence="1">
    <location>
        <begin position="12"/>
        <end position="36"/>
    </location>
</feature>
<protein>
    <recommendedName>
        <fullName evidence="4">ABC transporter permease</fullName>
    </recommendedName>
</protein>